<dbReference type="RefSeq" id="WP_280656976.1">
    <property type="nucleotide sequence ID" value="NZ_JANQDO010000070.1"/>
</dbReference>
<proteinExistence type="predicted"/>
<evidence type="ECO:0000313" key="3">
    <source>
        <dbReference type="Proteomes" id="UP001159371"/>
    </source>
</evidence>
<comment type="caution">
    <text evidence="2">The sequence shown here is derived from an EMBL/GenBank/DDBJ whole genome shotgun (WGS) entry which is preliminary data.</text>
</comment>
<sequence>MTTATTAQASSPFPTTRPIIAGSSLEAPSVTANSRLAIERSTTWGMGLRVTFIYCPINPRDTQPPSAVLSGRIPVLNS</sequence>
<accession>A0ABT6K464</accession>
<reference evidence="2 3" key="1">
    <citation type="journal article" date="2023" name="J. Phycol.">
        <title>Chrysosporum ovalisporum is synonymous with the true-branching cyanobacterium Umezakia natans (Nostocales/Aphanizomenonaceae).</title>
        <authorList>
            <person name="McGregor G.B."/>
            <person name="Sendall B.C."/>
            <person name="Niiyama Y."/>
            <person name="Tuji A."/>
            <person name="Willis A."/>
        </authorList>
    </citation>
    <scope>NUCLEOTIDE SEQUENCE [LARGE SCALE GENOMIC DNA]</scope>
    <source>
        <strain evidence="2 3">FSS-43</strain>
    </source>
</reference>
<dbReference type="EMBL" id="JANQDO010000070">
    <property type="protein sequence ID" value="MDH6057151.1"/>
    <property type="molecule type" value="Genomic_DNA"/>
</dbReference>
<organism evidence="2 3">
    <name type="scientific">Umezakia ovalisporum FSS-43</name>
    <dbReference type="NCBI Taxonomy" id="2740520"/>
    <lineage>
        <taxon>Bacteria</taxon>
        <taxon>Bacillati</taxon>
        <taxon>Cyanobacteriota</taxon>
        <taxon>Cyanophyceae</taxon>
        <taxon>Nostocales</taxon>
        <taxon>Nodulariaceae</taxon>
        <taxon>Umezakia</taxon>
    </lineage>
</organism>
<evidence type="ECO:0000313" key="2">
    <source>
        <dbReference type="EMBL" id="MDH6057151.1"/>
    </source>
</evidence>
<keyword evidence="3" id="KW-1185">Reference proteome</keyword>
<feature type="compositionally biased region" description="Polar residues" evidence="1">
    <location>
        <begin position="1"/>
        <end position="14"/>
    </location>
</feature>
<evidence type="ECO:0000256" key="1">
    <source>
        <dbReference type="SAM" id="MobiDB-lite"/>
    </source>
</evidence>
<feature type="region of interest" description="Disordered" evidence="1">
    <location>
        <begin position="1"/>
        <end position="20"/>
    </location>
</feature>
<gene>
    <name evidence="2" type="ORF">NWP19_10245</name>
</gene>
<name>A0ABT6K464_9CYAN</name>
<protein>
    <submittedName>
        <fullName evidence="2">Uncharacterized protein</fullName>
    </submittedName>
</protein>
<dbReference type="Proteomes" id="UP001159371">
    <property type="component" value="Unassembled WGS sequence"/>
</dbReference>